<evidence type="ECO:0000313" key="1">
    <source>
        <dbReference type="EMBL" id="BBF70193.1"/>
    </source>
</evidence>
<dbReference type="InterPro" id="IPR008767">
    <property type="entry name" value="Phage_SPP1_head-tail_adaptor"/>
</dbReference>
<proteinExistence type="predicted"/>
<reference evidence="1" key="1">
    <citation type="submission" date="2018-07" db="EMBL/GenBank/DDBJ databases">
        <title>Complete genome sequence of Sphingomonas bisphenolicum strain AO1, a bisphenol A degradative bacterium isolated from Japanese farm field.</title>
        <authorList>
            <person name="Murakami M."/>
            <person name="Koh M."/>
            <person name="Koba S."/>
            <person name="Matsumura Y."/>
        </authorList>
    </citation>
    <scope>NUCLEOTIDE SEQUENCE</scope>
    <source>
        <strain evidence="1">AO1</strain>
    </source>
</reference>
<accession>A0ABM7G690</accession>
<dbReference type="Pfam" id="PF05521">
    <property type="entry name" value="Phage_HCP"/>
    <property type="match status" value="1"/>
</dbReference>
<dbReference type="InterPro" id="IPR038666">
    <property type="entry name" value="SSP1_head-tail_sf"/>
</dbReference>
<dbReference type="Gene3D" id="2.40.10.270">
    <property type="entry name" value="Bacteriophage SPP1 head-tail adaptor protein"/>
    <property type="match status" value="1"/>
</dbReference>
<evidence type="ECO:0000313" key="2">
    <source>
        <dbReference type="Proteomes" id="UP001059971"/>
    </source>
</evidence>
<dbReference type="EMBL" id="AP018817">
    <property type="protein sequence ID" value="BBF70193.1"/>
    <property type="molecule type" value="Genomic_DNA"/>
</dbReference>
<evidence type="ECO:0008006" key="3">
    <source>
        <dbReference type="Google" id="ProtNLM"/>
    </source>
</evidence>
<dbReference type="RefSeq" id="WP_261934603.1">
    <property type="nucleotide sequence ID" value="NZ_AP018817.1"/>
</dbReference>
<dbReference type="Proteomes" id="UP001059971">
    <property type="component" value="Chromosome 1"/>
</dbReference>
<name>A0ABM7G690_9SPHN</name>
<sequence>MTRPAVLQARKRNKRILIEQLGAGVDGFGHKTVDQDWREVARAWAGIVFGSGGEQREAAQQGGSQTATFYVAASEKTSAASVRDRIRYPLSDRDPRKWPCWEIQAVAELGFNEGFAFTAIRVAA</sequence>
<gene>
    <name evidence="1" type="ORF">SBA_ch1_23930</name>
</gene>
<protein>
    <recommendedName>
        <fullName evidence="3">Phage head-tail adaptor</fullName>
    </recommendedName>
</protein>
<organism evidence="1 2">
    <name type="scientific">Sphingomonas bisphenolicum</name>
    <dbReference type="NCBI Taxonomy" id="296544"/>
    <lineage>
        <taxon>Bacteria</taxon>
        <taxon>Pseudomonadati</taxon>
        <taxon>Pseudomonadota</taxon>
        <taxon>Alphaproteobacteria</taxon>
        <taxon>Sphingomonadales</taxon>
        <taxon>Sphingomonadaceae</taxon>
        <taxon>Sphingomonas</taxon>
    </lineage>
</organism>
<keyword evidence="2" id="KW-1185">Reference proteome</keyword>